<sequence>MALLNELDQLWTEGYPEEVDDYLEHCRRTRCDGNRMWPSPPVIENIVGTPPPKYPTFVRPTFRPEQILLIKSDDILDQELMRTGILMVEVVTDRKMNDAQLDAQLDAIANAPDEFRLSLRAFYWCNPARHRHLRNSSEAVMQLIQVCPNLQHIRFEGLPPDFSDFIFSSILRSCPNLVSLTLVATPCSRKLDMEMIVKILDSKLCEQVRYFELHEIISDPFLLEFFEHFSARRKKQDPCNSLEIVYTYVGFPLMWREGLRYHSKRRLLQEADWRDVKE</sequence>
<dbReference type="Gene3D" id="3.80.10.10">
    <property type="entry name" value="Ribonuclease Inhibitor"/>
    <property type="match status" value="1"/>
</dbReference>
<evidence type="ECO:0000313" key="1">
    <source>
        <dbReference type="EMBL" id="KAH7138632.1"/>
    </source>
</evidence>
<reference evidence="1" key="1">
    <citation type="journal article" date="2021" name="Nat. Commun.">
        <title>Genetic determinants of endophytism in the Arabidopsis root mycobiome.</title>
        <authorList>
            <person name="Mesny F."/>
            <person name="Miyauchi S."/>
            <person name="Thiergart T."/>
            <person name="Pickel B."/>
            <person name="Atanasova L."/>
            <person name="Karlsson M."/>
            <person name="Huettel B."/>
            <person name="Barry K.W."/>
            <person name="Haridas S."/>
            <person name="Chen C."/>
            <person name="Bauer D."/>
            <person name="Andreopoulos W."/>
            <person name="Pangilinan J."/>
            <person name="LaButti K."/>
            <person name="Riley R."/>
            <person name="Lipzen A."/>
            <person name="Clum A."/>
            <person name="Drula E."/>
            <person name="Henrissat B."/>
            <person name="Kohler A."/>
            <person name="Grigoriev I.V."/>
            <person name="Martin F.M."/>
            <person name="Hacquard S."/>
        </authorList>
    </citation>
    <scope>NUCLEOTIDE SEQUENCE</scope>
    <source>
        <strain evidence="1">MPI-CAGE-CH-0243</strain>
    </source>
</reference>
<dbReference type="EMBL" id="JAGMWT010000001">
    <property type="protein sequence ID" value="KAH7138632.1"/>
    <property type="molecule type" value="Genomic_DNA"/>
</dbReference>
<accession>A0A9P9IYM3</accession>
<dbReference type="AlphaFoldDB" id="A0A9P9IYM3"/>
<dbReference type="Proteomes" id="UP000700596">
    <property type="component" value="Unassembled WGS sequence"/>
</dbReference>
<name>A0A9P9IYM3_9PLEO</name>
<evidence type="ECO:0000313" key="2">
    <source>
        <dbReference type="Proteomes" id="UP000700596"/>
    </source>
</evidence>
<dbReference type="SUPFAM" id="SSF52047">
    <property type="entry name" value="RNI-like"/>
    <property type="match status" value="1"/>
</dbReference>
<organism evidence="1 2">
    <name type="scientific">Dendryphion nanum</name>
    <dbReference type="NCBI Taxonomy" id="256645"/>
    <lineage>
        <taxon>Eukaryota</taxon>
        <taxon>Fungi</taxon>
        <taxon>Dikarya</taxon>
        <taxon>Ascomycota</taxon>
        <taxon>Pezizomycotina</taxon>
        <taxon>Dothideomycetes</taxon>
        <taxon>Pleosporomycetidae</taxon>
        <taxon>Pleosporales</taxon>
        <taxon>Torulaceae</taxon>
        <taxon>Dendryphion</taxon>
    </lineage>
</organism>
<protein>
    <submittedName>
        <fullName evidence="1">Uncharacterized protein</fullName>
    </submittedName>
</protein>
<dbReference type="InterPro" id="IPR032675">
    <property type="entry name" value="LRR_dom_sf"/>
</dbReference>
<gene>
    <name evidence="1" type="ORF">B0J11DRAFT_500839</name>
</gene>
<keyword evidence="2" id="KW-1185">Reference proteome</keyword>
<comment type="caution">
    <text evidence="1">The sequence shown here is derived from an EMBL/GenBank/DDBJ whole genome shotgun (WGS) entry which is preliminary data.</text>
</comment>
<proteinExistence type="predicted"/>